<keyword evidence="4" id="KW-1133">Transmembrane helix</keyword>
<feature type="compositionally biased region" description="Low complexity" evidence="3">
    <location>
        <begin position="404"/>
        <end position="415"/>
    </location>
</feature>
<dbReference type="SUPFAM" id="SSF117281">
    <property type="entry name" value="Kelch motif"/>
    <property type="match status" value="1"/>
</dbReference>
<keyword evidence="6" id="KW-1185">Reference proteome</keyword>
<dbReference type="InterPro" id="IPR015915">
    <property type="entry name" value="Kelch-typ_b-propeller"/>
</dbReference>
<name>A0AAD5JSS3_9FUNG</name>
<dbReference type="Gene3D" id="2.120.10.80">
    <property type="entry name" value="Kelch-type beta propeller"/>
    <property type="match status" value="2"/>
</dbReference>
<proteinExistence type="predicted"/>
<evidence type="ECO:0000256" key="1">
    <source>
        <dbReference type="ARBA" id="ARBA00022441"/>
    </source>
</evidence>
<feature type="compositionally biased region" description="Polar residues" evidence="3">
    <location>
        <begin position="449"/>
        <end position="471"/>
    </location>
</feature>
<evidence type="ECO:0000313" key="6">
    <source>
        <dbReference type="Proteomes" id="UP001209540"/>
    </source>
</evidence>
<keyword evidence="2" id="KW-0677">Repeat</keyword>
<gene>
    <name evidence="5" type="ORF">BDA99DRAFT_563545</name>
</gene>
<evidence type="ECO:0000256" key="2">
    <source>
        <dbReference type="ARBA" id="ARBA00022737"/>
    </source>
</evidence>
<feature type="region of interest" description="Disordered" evidence="3">
    <location>
        <begin position="344"/>
        <end position="368"/>
    </location>
</feature>
<dbReference type="Pfam" id="PF24681">
    <property type="entry name" value="Kelch_KLHDC2_KLHL20_DRC7"/>
    <property type="match status" value="1"/>
</dbReference>
<keyword evidence="4" id="KW-0812">Transmembrane</keyword>
<comment type="caution">
    <text evidence="5">The sequence shown here is derived from an EMBL/GenBank/DDBJ whole genome shotgun (WGS) entry which is preliminary data.</text>
</comment>
<reference evidence="5" key="2">
    <citation type="submission" date="2023-02" db="EMBL/GenBank/DDBJ databases">
        <authorList>
            <consortium name="DOE Joint Genome Institute"/>
            <person name="Mondo S.J."/>
            <person name="Chang Y."/>
            <person name="Wang Y."/>
            <person name="Ahrendt S."/>
            <person name="Andreopoulos W."/>
            <person name="Barry K."/>
            <person name="Beard J."/>
            <person name="Benny G.L."/>
            <person name="Blankenship S."/>
            <person name="Bonito G."/>
            <person name="Cuomo C."/>
            <person name="Desiro A."/>
            <person name="Gervers K.A."/>
            <person name="Hundley H."/>
            <person name="Kuo A."/>
            <person name="LaButti K."/>
            <person name="Lang B.F."/>
            <person name="Lipzen A."/>
            <person name="O'Donnell K."/>
            <person name="Pangilinan J."/>
            <person name="Reynolds N."/>
            <person name="Sandor L."/>
            <person name="Smith M.W."/>
            <person name="Tsang A."/>
            <person name="Grigoriev I.V."/>
            <person name="Stajich J.E."/>
            <person name="Spatafora J.W."/>
        </authorList>
    </citation>
    <scope>NUCLEOTIDE SEQUENCE</scope>
    <source>
        <strain evidence="5">RSA 2281</strain>
    </source>
</reference>
<evidence type="ECO:0008006" key="7">
    <source>
        <dbReference type="Google" id="ProtNLM"/>
    </source>
</evidence>
<organism evidence="5 6">
    <name type="scientific">Phascolomyces articulosus</name>
    <dbReference type="NCBI Taxonomy" id="60185"/>
    <lineage>
        <taxon>Eukaryota</taxon>
        <taxon>Fungi</taxon>
        <taxon>Fungi incertae sedis</taxon>
        <taxon>Mucoromycota</taxon>
        <taxon>Mucoromycotina</taxon>
        <taxon>Mucoromycetes</taxon>
        <taxon>Mucorales</taxon>
        <taxon>Lichtheimiaceae</taxon>
        <taxon>Phascolomyces</taxon>
    </lineage>
</organism>
<reference evidence="5" key="1">
    <citation type="journal article" date="2022" name="IScience">
        <title>Evolution of zygomycete secretomes and the origins of terrestrial fungal ecologies.</title>
        <authorList>
            <person name="Chang Y."/>
            <person name="Wang Y."/>
            <person name="Mondo S."/>
            <person name="Ahrendt S."/>
            <person name="Andreopoulos W."/>
            <person name="Barry K."/>
            <person name="Beard J."/>
            <person name="Benny G.L."/>
            <person name="Blankenship S."/>
            <person name="Bonito G."/>
            <person name="Cuomo C."/>
            <person name="Desiro A."/>
            <person name="Gervers K.A."/>
            <person name="Hundley H."/>
            <person name="Kuo A."/>
            <person name="LaButti K."/>
            <person name="Lang B.F."/>
            <person name="Lipzen A."/>
            <person name="O'Donnell K."/>
            <person name="Pangilinan J."/>
            <person name="Reynolds N."/>
            <person name="Sandor L."/>
            <person name="Smith M.E."/>
            <person name="Tsang A."/>
            <person name="Grigoriev I.V."/>
            <person name="Stajich J.E."/>
            <person name="Spatafora J.W."/>
        </authorList>
    </citation>
    <scope>NUCLEOTIDE SEQUENCE</scope>
    <source>
        <strain evidence="5">RSA 2281</strain>
    </source>
</reference>
<dbReference type="EMBL" id="JAIXMP010000029">
    <property type="protein sequence ID" value="KAI9251854.1"/>
    <property type="molecule type" value="Genomic_DNA"/>
</dbReference>
<protein>
    <recommendedName>
        <fullName evidence="7">Galactose oxidase</fullName>
    </recommendedName>
</protein>
<dbReference type="PANTHER" id="PTHR46093">
    <property type="entry name" value="ACYL-COA-BINDING DOMAIN-CONTAINING PROTEIN 5"/>
    <property type="match status" value="1"/>
</dbReference>
<evidence type="ECO:0000313" key="5">
    <source>
        <dbReference type="EMBL" id="KAI9251854.1"/>
    </source>
</evidence>
<evidence type="ECO:0000256" key="4">
    <source>
        <dbReference type="SAM" id="Phobius"/>
    </source>
</evidence>
<feature type="region of interest" description="Disordered" evidence="3">
    <location>
        <begin position="401"/>
        <end position="519"/>
    </location>
</feature>
<accession>A0AAD5JSS3</accession>
<feature type="compositionally biased region" description="Low complexity" evidence="3">
    <location>
        <begin position="484"/>
        <end position="495"/>
    </location>
</feature>
<dbReference type="Proteomes" id="UP001209540">
    <property type="component" value="Unassembled WGS sequence"/>
</dbReference>
<dbReference type="AlphaFoldDB" id="A0AAD5JSS3"/>
<evidence type="ECO:0000256" key="3">
    <source>
        <dbReference type="SAM" id="MobiDB-lite"/>
    </source>
</evidence>
<feature type="transmembrane region" description="Helical" evidence="4">
    <location>
        <begin position="373"/>
        <end position="395"/>
    </location>
</feature>
<keyword evidence="1" id="KW-0880">Kelch repeat</keyword>
<keyword evidence="4" id="KW-0472">Membrane</keyword>
<dbReference type="PANTHER" id="PTHR46093:SF18">
    <property type="entry name" value="FIBRONECTIN TYPE-III DOMAIN-CONTAINING PROTEIN"/>
    <property type="match status" value="1"/>
</dbReference>
<sequence length="519" mass="55397">MPTEAKMYCYGGQGYDNNTVTAVVDQFFFSLDLSQDRTVASLQSAWEGVNKDVGPNYYFGMAALPNQGLIFIDGGTGAGDNGVTQARYDSATFDTSPGGEWAAVTPARAGGKLRTHTATLGQDNNTIYIWGGYRDINTGKLASEPESSLEMFIFNIKEAQWSTGNAASTSYRYQAAVLVGSSIYYIGGAYVLPLGGSDSVAMNSIRIYDTGSGQWSDRSTSGLTPTTRIRHTATLKPSSNEIILFGGQNRTDSNDIRSDYFYVLNTETFFWSTPTISEDGGSFAPTGIRGHAAVLVKDNLYIMFGGTLEATVFNIVNQIWVLDVNRWAWVSSVSAVAAEPLPAGSDPSLTAIGPTPTGGSPDSASDGVSSGTIAGAVVGSVVGVALIAGAAFFFIRRNRRQPEQQEQQQQQQLQPDTKGYNNNTGGQYGMYPVVDTHPPPPNYGELEHNNSSSNIRQPLSPSTNYSSQANTREIESFSVGYTETSTSQGQSSASAFHGSEKPDGSVQHFVLAPVKPDGA</sequence>